<sequence length="170" mass="18382">MHIGLVILSALPTTWAAHAYAVPQGLSLMETSAEDNGCTLPDTYHIRNFKAQSKDSGKTLTGFDFLFFDEDTELTTPCHKNASSKAISGSGSDRFACDNSAVEFLWDEDYQKLWMMEKVCGGDGGSAQWEASGSAMLPLKCARTGSCSSNSTDHRATFTSLQPVRKSPPS</sequence>
<dbReference type="Proteomes" id="UP001152049">
    <property type="component" value="Unassembled WGS sequence"/>
</dbReference>
<feature type="region of interest" description="Disordered" evidence="1">
    <location>
        <begin position="146"/>
        <end position="170"/>
    </location>
</feature>
<evidence type="ECO:0000256" key="1">
    <source>
        <dbReference type="SAM" id="MobiDB-lite"/>
    </source>
</evidence>
<feature type="signal peptide" evidence="2">
    <location>
        <begin position="1"/>
        <end position="16"/>
    </location>
</feature>
<proteinExistence type="predicted"/>
<evidence type="ECO:0000313" key="3">
    <source>
        <dbReference type="EMBL" id="KAJ4272283.1"/>
    </source>
</evidence>
<feature type="chain" id="PRO_5040764597" description="AA1-like domain-containing protein" evidence="2">
    <location>
        <begin position="17"/>
        <end position="170"/>
    </location>
</feature>
<dbReference type="OrthoDB" id="5239982at2759"/>
<keyword evidence="2" id="KW-0732">Signal</keyword>
<feature type="compositionally biased region" description="Polar residues" evidence="1">
    <location>
        <begin position="146"/>
        <end position="162"/>
    </location>
</feature>
<name>A0A9W8VM51_9HYPO</name>
<evidence type="ECO:0008006" key="5">
    <source>
        <dbReference type="Google" id="ProtNLM"/>
    </source>
</evidence>
<organism evidence="3 4">
    <name type="scientific">Fusarium torreyae</name>
    <dbReference type="NCBI Taxonomy" id="1237075"/>
    <lineage>
        <taxon>Eukaryota</taxon>
        <taxon>Fungi</taxon>
        <taxon>Dikarya</taxon>
        <taxon>Ascomycota</taxon>
        <taxon>Pezizomycotina</taxon>
        <taxon>Sordariomycetes</taxon>
        <taxon>Hypocreomycetidae</taxon>
        <taxon>Hypocreales</taxon>
        <taxon>Nectriaceae</taxon>
        <taxon>Fusarium</taxon>
    </lineage>
</organism>
<dbReference type="EMBL" id="JAOQAZ010000001">
    <property type="protein sequence ID" value="KAJ4272283.1"/>
    <property type="molecule type" value="Genomic_DNA"/>
</dbReference>
<gene>
    <name evidence="3" type="ORF">NW762_000994</name>
</gene>
<dbReference type="AlphaFoldDB" id="A0A9W8VM51"/>
<reference evidence="3" key="1">
    <citation type="submission" date="2022-09" db="EMBL/GenBank/DDBJ databases">
        <title>Fusarium specimens isolated from Avocado Roots.</title>
        <authorList>
            <person name="Stajich J."/>
            <person name="Roper C."/>
            <person name="Heimlech-Rivalta G."/>
        </authorList>
    </citation>
    <scope>NUCLEOTIDE SEQUENCE</scope>
    <source>
        <strain evidence="3">CF00136</strain>
    </source>
</reference>
<keyword evidence="4" id="KW-1185">Reference proteome</keyword>
<evidence type="ECO:0000256" key="2">
    <source>
        <dbReference type="SAM" id="SignalP"/>
    </source>
</evidence>
<protein>
    <recommendedName>
        <fullName evidence="5">AA1-like domain-containing protein</fullName>
    </recommendedName>
</protein>
<comment type="caution">
    <text evidence="3">The sequence shown here is derived from an EMBL/GenBank/DDBJ whole genome shotgun (WGS) entry which is preliminary data.</text>
</comment>
<evidence type="ECO:0000313" key="4">
    <source>
        <dbReference type="Proteomes" id="UP001152049"/>
    </source>
</evidence>
<accession>A0A9W8VM51</accession>